<reference evidence="1" key="2">
    <citation type="journal article" date="2021" name="Genome Biol. Evol.">
        <title>Developing a high-quality reference genome for a parasitic bivalve with doubly uniparental inheritance (Bivalvia: Unionida).</title>
        <authorList>
            <person name="Smith C.H."/>
        </authorList>
    </citation>
    <scope>NUCLEOTIDE SEQUENCE</scope>
    <source>
        <strain evidence="1">CHS0354</strain>
        <tissue evidence="1">Mantle</tissue>
    </source>
</reference>
<reference evidence="1" key="3">
    <citation type="submission" date="2023-05" db="EMBL/GenBank/DDBJ databases">
        <authorList>
            <person name="Smith C.H."/>
        </authorList>
    </citation>
    <scope>NUCLEOTIDE SEQUENCE</scope>
    <source>
        <strain evidence="1">CHS0354</strain>
        <tissue evidence="1">Mantle</tissue>
    </source>
</reference>
<name>A0AAE0RT93_9BIVA</name>
<keyword evidence="2" id="KW-1185">Reference proteome</keyword>
<sequence length="87" mass="9906">MCGNGVTDTQSGWICVDVKSQIHTYTVQMGMCGYEVTDAQPRWAAMTVTSFLFGIWCRLQHCQLNLPICIWLKHQYFPTGTKCRVEA</sequence>
<dbReference type="EMBL" id="JAEAOA010001340">
    <property type="protein sequence ID" value="KAK3579125.1"/>
    <property type="molecule type" value="Genomic_DNA"/>
</dbReference>
<gene>
    <name evidence="1" type="ORF">CHS0354_022145</name>
</gene>
<organism evidence="1 2">
    <name type="scientific">Potamilus streckersoni</name>
    <dbReference type="NCBI Taxonomy" id="2493646"/>
    <lineage>
        <taxon>Eukaryota</taxon>
        <taxon>Metazoa</taxon>
        <taxon>Spiralia</taxon>
        <taxon>Lophotrochozoa</taxon>
        <taxon>Mollusca</taxon>
        <taxon>Bivalvia</taxon>
        <taxon>Autobranchia</taxon>
        <taxon>Heteroconchia</taxon>
        <taxon>Palaeoheterodonta</taxon>
        <taxon>Unionida</taxon>
        <taxon>Unionoidea</taxon>
        <taxon>Unionidae</taxon>
        <taxon>Ambleminae</taxon>
        <taxon>Lampsilini</taxon>
        <taxon>Potamilus</taxon>
    </lineage>
</organism>
<accession>A0AAE0RT93</accession>
<reference evidence="1" key="1">
    <citation type="journal article" date="2021" name="Genome Biol. Evol.">
        <title>A High-Quality Reference Genome for a Parasitic Bivalve with Doubly Uniparental Inheritance (Bivalvia: Unionida).</title>
        <authorList>
            <person name="Smith C.H."/>
        </authorList>
    </citation>
    <scope>NUCLEOTIDE SEQUENCE</scope>
    <source>
        <strain evidence="1">CHS0354</strain>
    </source>
</reference>
<evidence type="ECO:0000313" key="1">
    <source>
        <dbReference type="EMBL" id="KAK3579125.1"/>
    </source>
</evidence>
<dbReference type="Proteomes" id="UP001195483">
    <property type="component" value="Unassembled WGS sequence"/>
</dbReference>
<comment type="caution">
    <text evidence="1">The sequence shown here is derived from an EMBL/GenBank/DDBJ whole genome shotgun (WGS) entry which is preliminary data.</text>
</comment>
<proteinExistence type="predicted"/>
<dbReference type="AlphaFoldDB" id="A0AAE0RT93"/>
<evidence type="ECO:0000313" key="2">
    <source>
        <dbReference type="Proteomes" id="UP001195483"/>
    </source>
</evidence>
<protein>
    <submittedName>
        <fullName evidence="1">Uncharacterized protein</fullName>
    </submittedName>
</protein>